<proteinExistence type="predicted"/>
<name>X6MWH6_RETFI</name>
<gene>
    <name evidence="1" type="ORF">RFI_18926</name>
</gene>
<reference evidence="1 2" key="1">
    <citation type="journal article" date="2013" name="Curr. Biol.">
        <title>The Genome of the Foraminiferan Reticulomyxa filosa.</title>
        <authorList>
            <person name="Glockner G."/>
            <person name="Hulsmann N."/>
            <person name="Schleicher M."/>
            <person name="Noegel A.A."/>
            <person name="Eichinger L."/>
            <person name="Gallinger C."/>
            <person name="Pawlowski J."/>
            <person name="Sierra R."/>
            <person name="Euteneuer U."/>
            <person name="Pillet L."/>
            <person name="Moustafa A."/>
            <person name="Platzer M."/>
            <person name="Groth M."/>
            <person name="Szafranski K."/>
            <person name="Schliwa M."/>
        </authorList>
    </citation>
    <scope>NUCLEOTIDE SEQUENCE [LARGE SCALE GENOMIC DNA]</scope>
</reference>
<sequence>MSHESTTYLSFVSSLLFIARHKYKTFWIRYVQFSERMLDRDITIKRQVHVLWFIRKIVIRANKTISNARIDLDLFASDAKEKNEPMMCCVSKSNKDIDLDFMIASYKIDDQLSQLNGLTRDLKNEFEQAAKNEYQTKKKEFRIKLTGISYMYKADKYIRHHKKMLPWNKYTTDKLNLFCISKNTILNRENLNELIEELQVKEYRNKIVCRSSINVVDVIADTASYLKKFLRNLKLNCSNTFNNEKDKIKREYLKKKSCTIICNNCHLLKFSNDRISILTSDCGPTLQELLNKKKIDEKQIEEKICLLQSILE</sequence>
<organism evidence="1 2">
    <name type="scientific">Reticulomyxa filosa</name>
    <dbReference type="NCBI Taxonomy" id="46433"/>
    <lineage>
        <taxon>Eukaryota</taxon>
        <taxon>Sar</taxon>
        <taxon>Rhizaria</taxon>
        <taxon>Retaria</taxon>
        <taxon>Foraminifera</taxon>
        <taxon>Monothalamids</taxon>
        <taxon>Reticulomyxidae</taxon>
        <taxon>Reticulomyxa</taxon>
    </lineage>
</organism>
<protein>
    <submittedName>
        <fullName evidence="1">Uncharacterized protein</fullName>
    </submittedName>
</protein>
<accession>X6MWH6</accession>
<dbReference type="Proteomes" id="UP000023152">
    <property type="component" value="Unassembled WGS sequence"/>
</dbReference>
<comment type="caution">
    <text evidence="1">The sequence shown here is derived from an EMBL/GenBank/DDBJ whole genome shotgun (WGS) entry which is preliminary data.</text>
</comment>
<evidence type="ECO:0000313" key="1">
    <source>
        <dbReference type="EMBL" id="ETO18348.1"/>
    </source>
</evidence>
<dbReference type="AlphaFoldDB" id="X6MWH6"/>
<keyword evidence="2" id="KW-1185">Reference proteome</keyword>
<dbReference type="EMBL" id="ASPP01015070">
    <property type="protein sequence ID" value="ETO18348.1"/>
    <property type="molecule type" value="Genomic_DNA"/>
</dbReference>
<evidence type="ECO:0000313" key="2">
    <source>
        <dbReference type="Proteomes" id="UP000023152"/>
    </source>
</evidence>